<dbReference type="Gene3D" id="1.25.40.390">
    <property type="match status" value="1"/>
</dbReference>
<keyword evidence="9" id="KW-1185">Reference proteome</keyword>
<comment type="caution">
    <text evidence="8">The sequence shown here is derived from an EMBL/GenBank/DDBJ whole genome shotgun (WGS) entry which is preliminary data.</text>
</comment>
<dbReference type="InterPro" id="IPR011990">
    <property type="entry name" value="TPR-like_helical_dom_sf"/>
</dbReference>
<accession>A0ABP8G911</accession>
<sequence>MNRILICLLSILLFTGCKKFLDVRPLDRLSGNAFFQNKEDVESAVWDMYGLMRDKLGSCPFLPASGDMRSGMLRKSAEMGTSRIYFDYISTNDLLTLLTSTSGDVMEGTFHWHNLTTWDGFYHAIQAANIIYYEVGRREIPGVSAADVKQYQAEAVFMRSLAYFIMIRVWGDVPYYTDAYHEDPLPREPMVDVANKCIADLDKVKDDLPWVYADPAYTGVRAGRAAIRALMMQLNMWNAGFDKAHAKDYYTRTAALGEEVVKSGQFELLPIEDFNTLFKGRTKESIFEIVQNSNYGEIIMYQTFSDMVLHFPYKRPASTHHYSFSYFYSEFLQQLYPSGLPDARIDFWFDKDMLSNDGNFQFLKFTNIYAVSDNEDVNPDEDQIIFRYAGLLLLRAEALAEIGQNEEAIRMLNMVRSRAKALPFTDGGNTQALKDAIFAERAKELMGEGQYYYDLIRTGRVMQSQWCANSLTQAQFNARAWTWPLDASVLNQNPYMQLNNYWVR</sequence>
<dbReference type="EMBL" id="BAABFN010000022">
    <property type="protein sequence ID" value="GAA4319647.1"/>
    <property type="molecule type" value="Genomic_DNA"/>
</dbReference>
<evidence type="ECO:0000256" key="3">
    <source>
        <dbReference type="ARBA" id="ARBA00022729"/>
    </source>
</evidence>
<keyword evidence="3" id="KW-0732">Signal</keyword>
<evidence type="ECO:0000256" key="2">
    <source>
        <dbReference type="ARBA" id="ARBA00006275"/>
    </source>
</evidence>
<dbReference type="SUPFAM" id="SSF48452">
    <property type="entry name" value="TPR-like"/>
    <property type="match status" value="1"/>
</dbReference>
<comment type="subcellular location">
    <subcellularLocation>
        <location evidence="1">Cell outer membrane</location>
    </subcellularLocation>
</comment>
<dbReference type="Pfam" id="PF14322">
    <property type="entry name" value="SusD-like_3"/>
    <property type="match status" value="1"/>
</dbReference>
<keyword evidence="4" id="KW-0472">Membrane</keyword>
<reference evidence="9" key="1">
    <citation type="journal article" date="2019" name="Int. J. Syst. Evol. Microbiol.">
        <title>The Global Catalogue of Microorganisms (GCM) 10K type strain sequencing project: providing services to taxonomists for standard genome sequencing and annotation.</title>
        <authorList>
            <consortium name="The Broad Institute Genomics Platform"/>
            <consortium name="The Broad Institute Genome Sequencing Center for Infectious Disease"/>
            <person name="Wu L."/>
            <person name="Ma J."/>
        </authorList>
    </citation>
    <scope>NUCLEOTIDE SEQUENCE [LARGE SCALE GENOMIC DNA]</scope>
    <source>
        <strain evidence="9">JCM 17664</strain>
    </source>
</reference>
<comment type="similarity">
    <text evidence="2">Belongs to the SusD family.</text>
</comment>
<evidence type="ECO:0000313" key="8">
    <source>
        <dbReference type="EMBL" id="GAA4319647.1"/>
    </source>
</evidence>
<name>A0ABP8G911_9BACT</name>
<dbReference type="InterPro" id="IPR033985">
    <property type="entry name" value="SusD-like_N"/>
</dbReference>
<dbReference type="Pfam" id="PF07980">
    <property type="entry name" value="SusD_RagB"/>
    <property type="match status" value="1"/>
</dbReference>
<feature type="domain" description="SusD-like N-terminal" evidence="7">
    <location>
        <begin position="112"/>
        <end position="214"/>
    </location>
</feature>
<feature type="domain" description="RagB/SusD" evidence="6">
    <location>
        <begin position="352"/>
        <end position="502"/>
    </location>
</feature>
<gene>
    <name evidence="8" type="ORF">GCM10023143_33220</name>
</gene>
<dbReference type="InterPro" id="IPR012944">
    <property type="entry name" value="SusD_RagB_dom"/>
</dbReference>
<dbReference type="PROSITE" id="PS51257">
    <property type="entry name" value="PROKAR_LIPOPROTEIN"/>
    <property type="match status" value="1"/>
</dbReference>
<evidence type="ECO:0000256" key="1">
    <source>
        <dbReference type="ARBA" id="ARBA00004442"/>
    </source>
</evidence>
<evidence type="ECO:0000259" key="7">
    <source>
        <dbReference type="Pfam" id="PF14322"/>
    </source>
</evidence>
<evidence type="ECO:0000256" key="5">
    <source>
        <dbReference type="ARBA" id="ARBA00023237"/>
    </source>
</evidence>
<keyword evidence="5" id="KW-0998">Cell outer membrane</keyword>
<dbReference type="RefSeq" id="WP_344981476.1">
    <property type="nucleotide sequence ID" value="NZ_BAABFN010000022.1"/>
</dbReference>
<evidence type="ECO:0000256" key="4">
    <source>
        <dbReference type="ARBA" id="ARBA00023136"/>
    </source>
</evidence>
<dbReference type="Proteomes" id="UP001501207">
    <property type="component" value="Unassembled WGS sequence"/>
</dbReference>
<evidence type="ECO:0000259" key="6">
    <source>
        <dbReference type="Pfam" id="PF07980"/>
    </source>
</evidence>
<organism evidence="8 9">
    <name type="scientific">Compostibacter hankyongensis</name>
    <dbReference type="NCBI Taxonomy" id="1007089"/>
    <lineage>
        <taxon>Bacteria</taxon>
        <taxon>Pseudomonadati</taxon>
        <taxon>Bacteroidota</taxon>
        <taxon>Chitinophagia</taxon>
        <taxon>Chitinophagales</taxon>
        <taxon>Chitinophagaceae</taxon>
        <taxon>Compostibacter</taxon>
    </lineage>
</organism>
<proteinExistence type="inferred from homology"/>
<protein>
    <submittedName>
        <fullName evidence="8">RagB/SusD family nutrient uptake outer membrane protein</fullName>
    </submittedName>
</protein>
<evidence type="ECO:0000313" key="9">
    <source>
        <dbReference type="Proteomes" id="UP001501207"/>
    </source>
</evidence>